<protein>
    <submittedName>
        <fullName evidence="1">Uncharacterized protein</fullName>
    </submittedName>
</protein>
<name>A0ACC2P351_9HYME</name>
<dbReference type="Proteomes" id="UP001239111">
    <property type="component" value="Chromosome 2"/>
</dbReference>
<accession>A0ACC2P351</accession>
<evidence type="ECO:0000313" key="1">
    <source>
        <dbReference type="EMBL" id="KAJ8677491.1"/>
    </source>
</evidence>
<organism evidence="1 2">
    <name type="scientific">Eretmocerus hayati</name>
    <dbReference type="NCBI Taxonomy" id="131215"/>
    <lineage>
        <taxon>Eukaryota</taxon>
        <taxon>Metazoa</taxon>
        <taxon>Ecdysozoa</taxon>
        <taxon>Arthropoda</taxon>
        <taxon>Hexapoda</taxon>
        <taxon>Insecta</taxon>
        <taxon>Pterygota</taxon>
        <taxon>Neoptera</taxon>
        <taxon>Endopterygota</taxon>
        <taxon>Hymenoptera</taxon>
        <taxon>Apocrita</taxon>
        <taxon>Proctotrupomorpha</taxon>
        <taxon>Chalcidoidea</taxon>
        <taxon>Aphelinidae</taxon>
        <taxon>Aphelininae</taxon>
        <taxon>Eretmocerus</taxon>
    </lineage>
</organism>
<gene>
    <name evidence="1" type="ORF">QAD02_013278</name>
</gene>
<comment type="caution">
    <text evidence="1">The sequence shown here is derived from an EMBL/GenBank/DDBJ whole genome shotgun (WGS) entry which is preliminary data.</text>
</comment>
<proteinExistence type="predicted"/>
<reference evidence="1" key="1">
    <citation type="submission" date="2023-04" db="EMBL/GenBank/DDBJ databases">
        <title>A chromosome-level genome assembly of the parasitoid wasp Eretmocerus hayati.</title>
        <authorList>
            <person name="Zhong Y."/>
            <person name="Liu S."/>
            <person name="Liu Y."/>
        </authorList>
    </citation>
    <scope>NUCLEOTIDE SEQUENCE</scope>
    <source>
        <strain evidence="1">ZJU_SS_LIU_2023</strain>
    </source>
</reference>
<evidence type="ECO:0000313" key="2">
    <source>
        <dbReference type="Proteomes" id="UP001239111"/>
    </source>
</evidence>
<sequence length="832" mass="94398">MPLKMHVFVLQVLFLTLRDVLSFSQSTVDHSVFDLDPTILEKNIAAIFNKVAHSSATTKRSVPAYEAQISQSYSHTTTEATVFTFLTTPRIHHMVMPQTTNPPMYPEMPSYAPPARALFTPPLPPEYANPFADKPTLRGTNIEMHQNMRRPGPPPNFTPVQERIPIKPPDFVEETSKELNHAARRDNTHDSYGENSTESAKKENISNNLSEFVPSLHLNSISRILSGSNGRKQDIPEILLKPIPTKLPHHMIPKLTNSGPVTSQLTTRLPYRIQTSTTTPAVELKVNDSFTASETNEDLDKSRNEEKSSKIRQSDFAFDEQLSKSEPQPTLRHPGPSIPNRNFHDVSFLSTPWKVALSLQVYSTATVFTLTALFSVYKIVRFDDSNNFVTQSYFLTIHLSLTIVCTLRCFYLFYDAYNLGHSLPESVSKIFVFLPSSLLSVSFATLIMFMSRSSSVPSLFQNKYLSPVTLIAMFIIHIVLCISLYLSNFLLEYKVELKIFSLIYQSTHIIVCVSLGLCYMYVYRVIRSQLHATRTKSVNSHVPIDITLTTTNAAINTTLVTALLFIIMAFVQLYGIFEVREYPQPYPWLWWSWQLAVRVVELSMCCLIAWVTSLSRYSFREKQSQQHIVHSGFALFPCTNSISTENVDDSLYPAICGTNQAIQNYTIRTGKQVYDDNFPLNALPDQFHPSNTFDRRTSRNINSFNDFSHERRDTIGHIKSDVQQQMPPCNRSNESSLQRHIHENIGSSDSSMLVDEDGFVRFRNLGQIDNDPLSPQHLTCSNIGIRNFSVDGDLIVGDTPGPTLSMEPNHQSSMPRLHLSLHRKQCQIYNNT</sequence>
<keyword evidence="2" id="KW-1185">Reference proteome</keyword>
<dbReference type="EMBL" id="CM056742">
    <property type="protein sequence ID" value="KAJ8677491.1"/>
    <property type="molecule type" value="Genomic_DNA"/>
</dbReference>